<gene>
    <name evidence="1" type="ORF">AVEN_88626_1</name>
</gene>
<organism evidence="1 2">
    <name type="scientific">Araneus ventricosus</name>
    <name type="common">Orbweaver spider</name>
    <name type="synonym">Epeira ventricosa</name>
    <dbReference type="NCBI Taxonomy" id="182803"/>
    <lineage>
        <taxon>Eukaryota</taxon>
        <taxon>Metazoa</taxon>
        <taxon>Ecdysozoa</taxon>
        <taxon>Arthropoda</taxon>
        <taxon>Chelicerata</taxon>
        <taxon>Arachnida</taxon>
        <taxon>Araneae</taxon>
        <taxon>Araneomorphae</taxon>
        <taxon>Entelegynae</taxon>
        <taxon>Araneoidea</taxon>
        <taxon>Araneidae</taxon>
        <taxon>Araneus</taxon>
    </lineage>
</organism>
<proteinExistence type="predicted"/>
<accession>A0A4Y2NEK3</accession>
<dbReference type="EMBL" id="BGPR01008956">
    <property type="protein sequence ID" value="GBN37089.1"/>
    <property type="molecule type" value="Genomic_DNA"/>
</dbReference>
<dbReference type="InterPro" id="IPR036397">
    <property type="entry name" value="RNaseH_sf"/>
</dbReference>
<evidence type="ECO:0000313" key="2">
    <source>
        <dbReference type="Proteomes" id="UP000499080"/>
    </source>
</evidence>
<dbReference type="GO" id="GO:0003676">
    <property type="term" value="F:nucleic acid binding"/>
    <property type="evidence" value="ECO:0007669"/>
    <property type="project" value="InterPro"/>
</dbReference>
<comment type="caution">
    <text evidence="1">The sequence shown here is derived from an EMBL/GenBank/DDBJ whole genome shotgun (WGS) entry which is preliminary data.</text>
</comment>
<reference evidence="1 2" key="1">
    <citation type="journal article" date="2019" name="Sci. Rep.">
        <title>Orb-weaving spider Araneus ventricosus genome elucidates the spidroin gene catalogue.</title>
        <authorList>
            <person name="Kono N."/>
            <person name="Nakamura H."/>
            <person name="Ohtoshi R."/>
            <person name="Moran D.A.P."/>
            <person name="Shinohara A."/>
            <person name="Yoshida Y."/>
            <person name="Fujiwara M."/>
            <person name="Mori M."/>
            <person name="Tomita M."/>
            <person name="Arakawa K."/>
        </authorList>
    </citation>
    <scope>NUCLEOTIDE SEQUENCE [LARGE SCALE GENOMIC DNA]</scope>
</reference>
<dbReference type="Gene3D" id="3.30.420.10">
    <property type="entry name" value="Ribonuclease H-like superfamily/Ribonuclease H"/>
    <property type="match status" value="1"/>
</dbReference>
<dbReference type="AlphaFoldDB" id="A0A4Y2NEK3"/>
<protein>
    <submittedName>
        <fullName evidence="1">Uncharacterized protein</fullName>
    </submittedName>
</protein>
<sequence length="87" mass="9786">MSNQRQRYPICYATNVLPSENPPIIYSGIPSKANPLERKNRDLKSHLAILVADQHDSWREKLPSIRFAMNTAKCSLTGQTSAFLTLA</sequence>
<name>A0A4Y2NEK3_ARAVE</name>
<keyword evidence="2" id="KW-1185">Reference proteome</keyword>
<evidence type="ECO:0000313" key="1">
    <source>
        <dbReference type="EMBL" id="GBN37089.1"/>
    </source>
</evidence>
<dbReference type="Proteomes" id="UP000499080">
    <property type="component" value="Unassembled WGS sequence"/>
</dbReference>